<keyword evidence="2" id="KW-0238">DNA-binding</keyword>
<gene>
    <name evidence="6" type="ORF">J057_11696</name>
</gene>
<evidence type="ECO:0000259" key="5">
    <source>
        <dbReference type="PROSITE" id="PS50937"/>
    </source>
</evidence>
<dbReference type="Gene3D" id="1.10.1660.10">
    <property type="match status" value="1"/>
</dbReference>
<evidence type="ECO:0000256" key="1">
    <source>
        <dbReference type="ARBA" id="ARBA00023015"/>
    </source>
</evidence>
<dbReference type="GO" id="GO:0003700">
    <property type="term" value="F:DNA-binding transcription factor activity"/>
    <property type="evidence" value="ECO:0007669"/>
    <property type="project" value="InterPro"/>
</dbReference>
<dbReference type="GO" id="GO:0003677">
    <property type="term" value="F:DNA binding"/>
    <property type="evidence" value="ECO:0007669"/>
    <property type="project" value="UniProtKB-KW"/>
</dbReference>
<name>N6W6Y0_9GAMM</name>
<dbReference type="InterPro" id="IPR009061">
    <property type="entry name" value="DNA-bd_dom_put_sf"/>
</dbReference>
<evidence type="ECO:0000313" key="7">
    <source>
        <dbReference type="Proteomes" id="UP000013165"/>
    </source>
</evidence>
<dbReference type="HOGENOM" id="CLU_060077_4_2_6"/>
<evidence type="ECO:0000256" key="2">
    <source>
        <dbReference type="ARBA" id="ARBA00023125"/>
    </source>
</evidence>
<dbReference type="InterPro" id="IPR000551">
    <property type="entry name" value="MerR-type_HTH_dom"/>
</dbReference>
<dbReference type="InterPro" id="IPR047057">
    <property type="entry name" value="MerR_fam"/>
</dbReference>
<keyword evidence="4" id="KW-0175">Coiled coil</keyword>
<dbReference type="Pfam" id="PF13411">
    <property type="entry name" value="MerR_1"/>
    <property type="match status" value="1"/>
</dbReference>
<dbReference type="PANTHER" id="PTHR30204">
    <property type="entry name" value="REDOX-CYCLING DRUG-SENSING TRANSCRIPTIONAL ACTIVATOR SOXR"/>
    <property type="match status" value="1"/>
</dbReference>
<organism evidence="6 7">
    <name type="scientific">Marinobacter nanhaiticus D15-8W</name>
    <dbReference type="NCBI Taxonomy" id="626887"/>
    <lineage>
        <taxon>Bacteria</taxon>
        <taxon>Pseudomonadati</taxon>
        <taxon>Pseudomonadota</taxon>
        <taxon>Gammaproteobacteria</taxon>
        <taxon>Pseudomonadales</taxon>
        <taxon>Marinobacteraceae</taxon>
        <taxon>Marinobacter</taxon>
    </lineage>
</organism>
<dbReference type="PRINTS" id="PR00040">
    <property type="entry name" value="HTHMERR"/>
</dbReference>
<dbReference type="EMBL" id="APLQ01000011">
    <property type="protein sequence ID" value="ENO16014.1"/>
    <property type="molecule type" value="Genomic_DNA"/>
</dbReference>
<dbReference type="PROSITE" id="PS50937">
    <property type="entry name" value="HTH_MERR_2"/>
    <property type="match status" value="1"/>
</dbReference>
<accession>N6W6Y0</accession>
<evidence type="ECO:0000256" key="4">
    <source>
        <dbReference type="SAM" id="Coils"/>
    </source>
</evidence>
<dbReference type="SUPFAM" id="SSF46955">
    <property type="entry name" value="Putative DNA-binding domain"/>
    <property type="match status" value="1"/>
</dbReference>
<dbReference type="STRING" id="626887.J057_11696"/>
<protein>
    <submittedName>
        <fullName evidence="6">MerR family transcriptional regulator</fullName>
    </submittedName>
</protein>
<dbReference type="CDD" id="cd01282">
    <property type="entry name" value="HTH_MerR-like_sg3"/>
    <property type="match status" value="1"/>
</dbReference>
<keyword evidence="1" id="KW-0805">Transcription regulation</keyword>
<feature type="coiled-coil region" evidence="4">
    <location>
        <begin position="101"/>
        <end position="128"/>
    </location>
</feature>
<sequence>MSGSTGKTLGQRKKVDKLPMRIGRLARETGASIRSIRHYDARGLLSSSRTDNGYRVFPEIAVTQVRQIRRLLDNGFNLEQIATFPECMRLKEGATFCPETIAVQHERLAEVERRIADLQAIHAQLTRSIADSERISEK</sequence>
<evidence type="ECO:0000256" key="3">
    <source>
        <dbReference type="ARBA" id="ARBA00023163"/>
    </source>
</evidence>
<dbReference type="PANTHER" id="PTHR30204:SF94">
    <property type="entry name" value="HEAVY METAL-DEPENDENT TRANSCRIPTIONAL REGULATOR HI_0293-RELATED"/>
    <property type="match status" value="1"/>
</dbReference>
<feature type="domain" description="HTH merR-type" evidence="5">
    <location>
        <begin position="19"/>
        <end position="87"/>
    </location>
</feature>
<reference evidence="6 7" key="1">
    <citation type="journal article" date="2013" name="Genome Announc.">
        <title>Genome Sequence of the Polycyclic Aromatic Hydrocarbon-Degrading Bacterium Strain Marinobacter nanhaiticus D15-8WT.</title>
        <authorList>
            <person name="Cui Z."/>
            <person name="Gao W."/>
            <person name="Li Q."/>
            <person name="Xu G."/>
            <person name="Zheng L."/>
        </authorList>
    </citation>
    <scope>NUCLEOTIDE SEQUENCE [LARGE SCALE GENOMIC DNA]</scope>
    <source>
        <strain evidence="6 7">D15-8W</strain>
    </source>
</reference>
<dbReference type="SMART" id="SM00422">
    <property type="entry name" value="HTH_MERR"/>
    <property type="match status" value="1"/>
</dbReference>
<comment type="caution">
    <text evidence="6">The sequence shown here is derived from an EMBL/GenBank/DDBJ whole genome shotgun (WGS) entry which is preliminary data.</text>
</comment>
<dbReference type="AlphaFoldDB" id="N6W6Y0"/>
<dbReference type="OrthoDB" id="9808480at2"/>
<dbReference type="PATRIC" id="fig|626887.3.peg.2347"/>
<proteinExistence type="predicted"/>
<keyword evidence="3" id="KW-0804">Transcription</keyword>
<dbReference type="eggNOG" id="COG0789">
    <property type="taxonomic scope" value="Bacteria"/>
</dbReference>
<evidence type="ECO:0000313" key="6">
    <source>
        <dbReference type="EMBL" id="ENO16014.1"/>
    </source>
</evidence>
<keyword evidence="7" id="KW-1185">Reference proteome</keyword>
<dbReference type="Proteomes" id="UP000013165">
    <property type="component" value="Unassembled WGS sequence"/>
</dbReference>